<evidence type="ECO:0000256" key="1">
    <source>
        <dbReference type="SAM" id="MobiDB-lite"/>
    </source>
</evidence>
<accession>A0A8J4XZL6</accession>
<feature type="transmembrane region" description="Helical" evidence="2">
    <location>
        <begin position="174"/>
        <end position="199"/>
    </location>
</feature>
<feature type="region of interest" description="Disordered" evidence="1">
    <location>
        <begin position="1"/>
        <end position="53"/>
    </location>
</feature>
<evidence type="ECO:0000256" key="2">
    <source>
        <dbReference type="SAM" id="Phobius"/>
    </source>
</evidence>
<comment type="caution">
    <text evidence="3">The sequence shown here is derived from an EMBL/GenBank/DDBJ whole genome shotgun (WGS) entry which is preliminary data.</text>
</comment>
<sequence>MGPFVFSSSFPWWTPRGRAHEGRRHRVKDPDAQKKVPPSGPKPPSQMSTQPRGRYCCPYRGVPHLEAKGVGSVGLVAHLLELLAVRPLTSSSLIPRTPPFLGTSGWLAVGDPQQGVGESPPKGRRPQATARKILFLLRLNPFFSVGMIFASWTLPLLWGVWIFSHGVWTGGRKVLKLVFCPCCRLVRIVFLLSVTLWSFSPCAPER</sequence>
<keyword evidence="2" id="KW-0812">Transmembrane</keyword>
<feature type="compositionally biased region" description="Polar residues" evidence="1">
    <location>
        <begin position="1"/>
        <end position="11"/>
    </location>
</feature>
<reference evidence="3" key="1">
    <citation type="submission" date="2020-07" db="EMBL/GenBank/DDBJ databases">
        <title>The High-quality genome of the commercially important snow crab, Chionoecetes opilio.</title>
        <authorList>
            <person name="Jeong J.-H."/>
            <person name="Ryu S."/>
        </authorList>
    </citation>
    <scope>NUCLEOTIDE SEQUENCE</scope>
    <source>
        <strain evidence="3">MADBK_172401_WGS</strain>
        <tissue evidence="3">Digestive gland</tissue>
    </source>
</reference>
<evidence type="ECO:0000313" key="3">
    <source>
        <dbReference type="EMBL" id="KAG0717208.1"/>
    </source>
</evidence>
<dbReference type="AlphaFoldDB" id="A0A8J4XZL6"/>
<keyword evidence="2" id="KW-1133">Transmembrane helix</keyword>
<keyword evidence="2" id="KW-0472">Membrane</keyword>
<dbReference type="EMBL" id="JACEEZ010018022">
    <property type="protein sequence ID" value="KAG0717208.1"/>
    <property type="molecule type" value="Genomic_DNA"/>
</dbReference>
<proteinExistence type="predicted"/>
<organism evidence="3 4">
    <name type="scientific">Chionoecetes opilio</name>
    <name type="common">Atlantic snow crab</name>
    <name type="synonym">Cancer opilio</name>
    <dbReference type="NCBI Taxonomy" id="41210"/>
    <lineage>
        <taxon>Eukaryota</taxon>
        <taxon>Metazoa</taxon>
        <taxon>Ecdysozoa</taxon>
        <taxon>Arthropoda</taxon>
        <taxon>Crustacea</taxon>
        <taxon>Multicrustacea</taxon>
        <taxon>Malacostraca</taxon>
        <taxon>Eumalacostraca</taxon>
        <taxon>Eucarida</taxon>
        <taxon>Decapoda</taxon>
        <taxon>Pleocyemata</taxon>
        <taxon>Brachyura</taxon>
        <taxon>Eubrachyura</taxon>
        <taxon>Majoidea</taxon>
        <taxon>Majidae</taxon>
        <taxon>Chionoecetes</taxon>
    </lineage>
</organism>
<evidence type="ECO:0000313" key="4">
    <source>
        <dbReference type="Proteomes" id="UP000770661"/>
    </source>
</evidence>
<feature type="transmembrane region" description="Helical" evidence="2">
    <location>
        <begin position="133"/>
        <end position="154"/>
    </location>
</feature>
<protein>
    <submittedName>
        <fullName evidence="3">Uncharacterized protein</fullName>
    </submittedName>
</protein>
<gene>
    <name evidence="3" type="ORF">GWK47_054913</name>
</gene>
<dbReference type="Proteomes" id="UP000770661">
    <property type="component" value="Unassembled WGS sequence"/>
</dbReference>
<keyword evidence="4" id="KW-1185">Reference proteome</keyword>
<name>A0A8J4XZL6_CHIOP</name>